<dbReference type="Pfam" id="PF01348">
    <property type="entry name" value="Intron_maturas2"/>
    <property type="match status" value="1"/>
</dbReference>
<sequence length="818" mass="92353">MAAAGGWRYLRLYSSKAPSAAPWSSLAVKCMSSAQISQTNLTDAASSESTSNSNSTLTSTEELVQELLADAVGANVSGQSGRLDSSFTQDGGIHRQGHFQHRDSGLDVRPLPLNSGVGMGSEVWPDRGRYDTDGDVRYTDELSPSQRQLERQLEKRRERSERALVKGRFVDEDKSRTSFRATGNEYYLSGLPYDESPARLHEAMCVAHLWRQSFEEPDRVWDDLMKTLSDNKLWEFVYRHLAGAVHFQEVRALKKQGAALERGLKDLRNAVIGGRFQWQGEAGVVIHGTLRNALQTREARADLEDAKENKDDEFLASIQHRFQDKMVEHALRIVLEPVFEPSFANNSHGFRPGRSQFTAFGQIRAQFQNCNWYFRSNLRTLYDVVINDRAVFRDKLKAILAERISDVRFLELLMSGIDSEAVMGRQAVSPSEPGVSPLSSKSGIVPLLCNIYFNDFDIWLKKQAAGFNKGATRRLNPERLAHLRDSNLKLAQQTPILDPFDPHFKRMAFCRYADDFIVAFGSPRSDAVAMVEDIYEFLDKDLHTPPPEDANLVNIMTKDVHFLGHLLRKRLVTPEKEERRRVLKAHAKAIQERWKSVKFSADAQPAREGEAGRDVAQLEHVPVVDSLGQVLCRDDLIRASIRRVLSIDADIDKLVRLLARAGFCHKNGEPIPNFRYMHCTQSETNEAVRKMLFGLCDYLRAAGNRQRVVHYLSNVLRHSLAKMFAAKFKLTSRRKVFKRGGKSLAGWIKAGKPPIGKVDDVDESRLPREGRDVLAAIPFVRGSQVPKPDVSHLPNDWEPRLIQDLKSRVCRPVGGEST</sequence>
<protein>
    <recommendedName>
        <fullName evidence="3">Domain X domain-containing protein</fullName>
    </recommendedName>
</protein>
<feature type="domain" description="Domain X" evidence="3">
    <location>
        <begin position="646"/>
        <end position="745"/>
    </location>
</feature>
<feature type="compositionally biased region" description="Basic and acidic residues" evidence="2">
    <location>
        <begin position="148"/>
        <end position="157"/>
    </location>
</feature>
<feature type="region of interest" description="Disordered" evidence="2">
    <location>
        <begin position="78"/>
        <end position="157"/>
    </location>
</feature>
<dbReference type="CDD" id="cd01651">
    <property type="entry name" value="RT_G2_intron"/>
    <property type="match status" value="1"/>
</dbReference>
<accession>A0A8S1JB93</accession>
<comment type="caution">
    <text evidence="4">The sequence shown here is derived from an EMBL/GenBank/DDBJ whole genome shotgun (WGS) entry which is preliminary data.</text>
</comment>
<feature type="coiled-coil region" evidence="1">
    <location>
        <begin position="250"/>
        <end position="313"/>
    </location>
</feature>
<dbReference type="InterPro" id="IPR051083">
    <property type="entry name" value="GrpII_Intron_Splice-Mob/Def"/>
</dbReference>
<name>A0A8S1JB93_9CHLO</name>
<evidence type="ECO:0000256" key="2">
    <source>
        <dbReference type="SAM" id="MobiDB-lite"/>
    </source>
</evidence>
<keyword evidence="5" id="KW-1185">Reference proteome</keyword>
<keyword evidence="1" id="KW-0175">Coiled coil</keyword>
<evidence type="ECO:0000259" key="3">
    <source>
        <dbReference type="Pfam" id="PF01348"/>
    </source>
</evidence>
<feature type="compositionally biased region" description="Polar residues" evidence="2">
    <location>
        <begin position="78"/>
        <end position="89"/>
    </location>
</feature>
<dbReference type="GO" id="GO:0005739">
    <property type="term" value="C:mitochondrion"/>
    <property type="evidence" value="ECO:0007669"/>
    <property type="project" value="UniProtKB-ARBA"/>
</dbReference>
<feature type="compositionally biased region" description="Basic and acidic residues" evidence="2">
    <location>
        <begin position="124"/>
        <end position="140"/>
    </location>
</feature>
<evidence type="ECO:0000313" key="4">
    <source>
        <dbReference type="EMBL" id="CAD7704778.1"/>
    </source>
</evidence>
<proteinExistence type="predicted"/>
<dbReference type="Proteomes" id="UP000708148">
    <property type="component" value="Unassembled WGS sequence"/>
</dbReference>
<gene>
    <name evidence="4" type="ORF">OSTQU699_LOCUS10133</name>
</gene>
<reference evidence="4" key="1">
    <citation type="submission" date="2020-12" db="EMBL/GenBank/DDBJ databases">
        <authorList>
            <person name="Iha C."/>
        </authorList>
    </citation>
    <scope>NUCLEOTIDE SEQUENCE</scope>
</reference>
<evidence type="ECO:0000256" key="1">
    <source>
        <dbReference type="SAM" id="Coils"/>
    </source>
</evidence>
<dbReference type="InterPro" id="IPR043502">
    <property type="entry name" value="DNA/RNA_pol_sf"/>
</dbReference>
<dbReference type="AlphaFoldDB" id="A0A8S1JB93"/>
<dbReference type="GO" id="GO:0006397">
    <property type="term" value="P:mRNA processing"/>
    <property type="evidence" value="ECO:0007669"/>
    <property type="project" value="InterPro"/>
</dbReference>
<dbReference type="EMBL" id="CAJHUC010002953">
    <property type="protein sequence ID" value="CAD7704778.1"/>
    <property type="molecule type" value="Genomic_DNA"/>
</dbReference>
<dbReference type="SUPFAM" id="SSF56672">
    <property type="entry name" value="DNA/RNA polymerases"/>
    <property type="match status" value="1"/>
</dbReference>
<organism evidence="4 5">
    <name type="scientific">Ostreobium quekettii</name>
    <dbReference type="NCBI Taxonomy" id="121088"/>
    <lineage>
        <taxon>Eukaryota</taxon>
        <taxon>Viridiplantae</taxon>
        <taxon>Chlorophyta</taxon>
        <taxon>core chlorophytes</taxon>
        <taxon>Ulvophyceae</taxon>
        <taxon>TCBD clade</taxon>
        <taxon>Bryopsidales</taxon>
        <taxon>Ostreobineae</taxon>
        <taxon>Ostreobiaceae</taxon>
        <taxon>Ostreobium</taxon>
    </lineage>
</organism>
<dbReference type="PANTHER" id="PTHR34047">
    <property type="entry name" value="NUCLEAR INTRON MATURASE 1, MITOCHONDRIAL-RELATED"/>
    <property type="match status" value="1"/>
</dbReference>
<dbReference type="InterPro" id="IPR024937">
    <property type="entry name" value="Domain_X"/>
</dbReference>
<evidence type="ECO:0000313" key="5">
    <source>
        <dbReference type="Proteomes" id="UP000708148"/>
    </source>
</evidence>
<dbReference type="PANTHER" id="PTHR34047:SF2">
    <property type="entry name" value="NUCLEAR INTRON MATURASE 1, MITOCHONDRIAL"/>
    <property type="match status" value="1"/>
</dbReference>
<dbReference type="OrthoDB" id="596361at2759"/>